<keyword evidence="4 6" id="KW-1133">Transmembrane helix</keyword>
<dbReference type="KEGG" id="cak:Caul_2950"/>
<evidence type="ECO:0000256" key="4">
    <source>
        <dbReference type="ARBA" id="ARBA00022989"/>
    </source>
</evidence>
<sequence length="446" mass="46253" precursor="true">MKRHADILFYVSVGAGMALATSVFTMIGGLFAVASLPWIVTGVVLAGLFCGAISLSIGELASLYPSAPGIRTYFKAAFGEFPSLVAIYLYLAFAIIVAGLESFVFASVVGMVAPDWPREATVLVLLLVVVGTNLAGFQLPRGLQIGSTVGAVGLVLVAAVWALARNGSAPHPLSPPLAGSLAQLPALVGMSIFLFTGFEWVTPLGLKPSAYKMQIPVSMLLGLLVLTLTYVLFTLGAAAQVPATSLAGALAPQVALFRQIYGEVGLYVGLALSVLAIFSTFNAGILGGAQLIYLLGREGALPPWLAVMSPRTATPTGAILLLGSLASVSAIIVLTFRLEITAALVGATIMCAVYSGFVACGLRLKTRPAAPGRRFTNPLPAWAQILLVPVLLIVGVQTLFSEPKTTVSALVGLAVVLAIACLLATYSTSLRAGERRAATAMPRRVE</sequence>
<dbReference type="GO" id="GO:0005886">
    <property type="term" value="C:plasma membrane"/>
    <property type="evidence" value="ECO:0007669"/>
    <property type="project" value="UniProtKB-SubCell"/>
</dbReference>
<comment type="subcellular location">
    <subcellularLocation>
        <location evidence="1">Cell membrane</location>
        <topology evidence="1">Multi-pass membrane protein</topology>
    </subcellularLocation>
</comment>
<dbReference type="PANTHER" id="PTHR42770">
    <property type="entry name" value="AMINO ACID TRANSPORTER-RELATED"/>
    <property type="match status" value="1"/>
</dbReference>
<name>B0T0J8_CAUSK</name>
<proteinExistence type="predicted"/>
<reference evidence="7" key="1">
    <citation type="submission" date="2008-01" db="EMBL/GenBank/DDBJ databases">
        <title>Complete sequence of chromosome of Caulobacter sp. K31.</title>
        <authorList>
            <consortium name="US DOE Joint Genome Institute"/>
            <person name="Copeland A."/>
            <person name="Lucas S."/>
            <person name="Lapidus A."/>
            <person name="Barry K."/>
            <person name="Glavina del Rio T."/>
            <person name="Dalin E."/>
            <person name="Tice H."/>
            <person name="Pitluck S."/>
            <person name="Bruce D."/>
            <person name="Goodwin L."/>
            <person name="Thompson L.S."/>
            <person name="Brettin T."/>
            <person name="Detter J.C."/>
            <person name="Han C."/>
            <person name="Schmutz J."/>
            <person name="Larimer F."/>
            <person name="Land M."/>
            <person name="Hauser L."/>
            <person name="Kyrpides N."/>
            <person name="Kim E."/>
            <person name="Stephens C."/>
            <person name="Richardson P."/>
        </authorList>
    </citation>
    <scope>NUCLEOTIDE SEQUENCE [LARGE SCALE GENOMIC DNA]</scope>
    <source>
        <strain evidence="7">K31</strain>
    </source>
</reference>
<dbReference type="InterPro" id="IPR050367">
    <property type="entry name" value="APC_superfamily"/>
</dbReference>
<evidence type="ECO:0000313" key="7">
    <source>
        <dbReference type="EMBL" id="ABZ72077.1"/>
    </source>
</evidence>
<dbReference type="OrthoDB" id="7065842at2"/>
<feature type="transmembrane region" description="Helical" evidence="6">
    <location>
        <begin position="146"/>
        <end position="164"/>
    </location>
</feature>
<feature type="transmembrane region" description="Helical" evidence="6">
    <location>
        <begin position="218"/>
        <end position="239"/>
    </location>
</feature>
<evidence type="ECO:0000256" key="5">
    <source>
        <dbReference type="ARBA" id="ARBA00023136"/>
    </source>
</evidence>
<dbReference type="STRING" id="366602.Caul_2950"/>
<dbReference type="PANTHER" id="PTHR42770:SF7">
    <property type="entry name" value="MEMBRANE PROTEIN"/>
    <property type="match status" value="1"/>
</dbReference>
<organism evidence="7">
    <name type="scientific">Caulobacter sp. (strain K31)</name>
    <dbReference type="NCBI Taxonomy" id="366602"/>
    <lineage>
        <taxon>Bacteria</taxon>
        <taxon>Pseudomonadati</taxon>
        <taxon>Pseudomonadota</taxon>
        <taxon>Alphaproteobacteria</taxon>
        <taxon>Caulobacterales</taxon>
        <taxon>Caulobacteraceae</taxon>
        <taxon>Caulobacter</taxon>
    </lineage>
</organism>
<dbReference type="InterPro" id="IPR002293">
    <property type="entry name" value="AA/rel_permease1"/>
</dbReference>
<dbReference type="Pfam" id="PF13520">
    <property type="entry name" value="AA_permease_2"/>
    <property type="match status" value="1"/>
</dbReference>
<feature type="transmembrane region" description="Helical" evidence="6">
    <location>
        <begin position="120"/>
        <end position="139"/>
    </location>
</feature>
<evidence type="ECO:0000256" key="1">
    <source>
        <dbReference type="ARBA" id="ARBA00004651"/>
    </source>
</evidence>
<keyword evidence="5 6" id="KW-0472">Membrane</keyword>
<evidence type="ECO:0000256" key="2">
    <source>
        <dbReference type="ARBA" id="ARBA00022475"/>
    </source>
</evidence>
<feature type="transmembrane region" description="Helical" evidence="6">
    <location>
        <begin position="7"/>
        <end position="32"/>
    </location>
</feature>
<keyword evidence="3 6" id="KW-0812">Transmembrane</keyword>
<dbReference type="eggNOG" id="COG1113">
    <property type="taxonomic scope" value="Bacteria"/>
</dbReference>
<dbReference type="PIRSF" id="PIRSF006060">
    <property type="entry name" value="AA_transporter"/>
    <property type="match status" value="1"/>
</dbReference>
<dbReference type="Gene3D" id="1.20.1740.10">
    <property type="entry name" value="Amino acid/polyamine transporter I"/>
    <property type="match status" value="1"/>
</dbReference>
<accession>B0T0J8</accession>
<feature type="transmembrane region" description="Helical" evidence="6">
    <location>
        <begin position="406"/>
        <end position="426"/>
    </location>
</feature>
<evidence type="ECO:0000256" key="6">
    <source>
        <dbReference type="SAM" id="Phobius"/>
    </source>
</evidence>
<evidence type="ECO:0000256" key="3">
    <source>
        <dbReference type="ARBA" id="ARBA00022692"/>
    </source>
</evidence>
<feature type="transmembrane region" description="Helical" evidence="6">
    <location>
        <begin position="184"/>
        <end position="206"/>
    </location>
</feature>
<keyword evidence="2" id="KW-1003">Cell membrane</keyword>
<feature type="transmembrane region" description="Helical" evidence="6">
    <location>
        <begin position="38"/>
        <end position="64"/>
    </location>
</feature>
<dbReference type="EMBL" id="CP000927">
    <property type="protein sequence ID" value="ABZ72077.1"/>
    <property type="molecule type" value="Genomic_DNA"/>
</dbReference>
<protein>
    <submittedName>
        <fullName evidence="7">Amino acid permease-associated region</fullName>
    </submittedName>
</protein>
<feature type="transmembrane region" description="Helical" evidence="6">
    <location>
        <begin position="316"/>
        <end position="334"/>
    </location>
</feature>
<dbReference type="GO" id="GO:0022857">
    <property type="term" value="F:transmembrane transporter activity"/>
    <property type="evidence" value="ECO:0007669"/>
    <property type="project" value="InterPro"/>
</dbReference>
<dbReference type="HOGENOM" id="CLU_606534_0_0_5"/>
<feature type="transmembrane region" description="Helical" evidence="6">
    <location>
        <begin position="85"/>
        <end position="108"/>
    </location>
</feature>
<dbReference type="AlphaFoldDB" id="B0T0J8"/>
<feature type="transmembrane region" description="Helical" evidence="6">
    <location>
        <begin position="266"/>
        <end position="295"/>
    </location>
</feature>
<gene>
    <name evidence="7" type="ordered locus">Caul_2950</name>
</gene>
<feature type="transmembrane region" description="Helical" evidence="6">
    <location>
        <begin position="340"/>
        <end position="360"/>
    </location>
</feature>
<feature type="transmembrane region" description="Helical" evidence="6">
    <location>
        <begin position="381"/>
        <end position="400"/>
    </location>
</feature>